<dbReference type="Pfam" id="PF00395">
    <property type="entry name" value="SLH"/>
    <property type="match status" value="1"/>
</dbReference>
<feature type="domain" description="SLH" evidence="3">
    <location>
        <begin position="101"/>
        <end position="163"/>
    </location>
</feature>
<dbReference type="Gene3D" id="2.60.40.2360">
    <property type="entry name" value="Intracellular proteinase inhibitor BsuPI"/>
    <property type="match status" value="1"/>
</dbReference>
<gene>
    <name evidence="4" type="ORF">GCM10008967_07750</name>
</gene>
<dbReference type="InterPro" id="IPR001119">
    <property type="entry name" value="SLH_dom"/>
</dbReference>
<dbReference type="EMBL" id="BAAADJ010000006">
    <property type="protein sequence ID" value="GAA0319669.1"/>
    <property type="molecule type" value="Genomic_DNA"/>
</dbReference>
<dbReference type="InterPro" id="IPR020481">
    <property type="entry name" value="Intracell_prot_inh_BsuPI"/>
</dbReference>
<feature type="chain" id="PRO_5046766843" description="SLH domain-containing protein" evidence="2">
    <location>
        <begin position="24"/>
        <end position="332"/>
    </location>
</feature>
<dbReference type="RefSeq" id="WP_343796546.1">
    <property type="nucleotide sequence ID" value="NZ_BAAADJ010000006.1"/>
</dbReference>
<comment type="caution">
    <text evidence="4">The sequence shown here is derived from an EMBL/GenBank/DDBJ whole genome shotgun (WGS) entry which is preliminary data.</text>
</comment>
<protein>
    <recommendedName>
        <fullName evidence="3">SLH domain-containing protein</fullName>
    </recommendedName>
</protein>
<evidence type="ECO:0000259" key="3">
    <source>
        <dbReference type="PROSITE" id="PS51272"/>
    </source>
</evidence>
<feature type="signal peptide" evidence="2">
    <location>
        <begin position="1"/>
        <end position="23"/>
    </location>
</feature>
<dbReference type="PROSITE" id="PS51272">
    <property type="entry name" value="SLH"/>
    <property type="match status" value="1"/>
</dbReference>
<organism evidence="4 5">
    <name type="scientific">Bacillus carboniphilus</name>
    <dbReference type="NCBI Taxonomy" id="86663"/>
    <lineage>
        <taxon>Bacteria</taxon>
        <taxon>Bacillati</taxon>
        <taxon>Bacillota</taxon>
        <taxon>Bacilli</taxon>
        <taxon>Bacillales</taxon>
        <taxon>Bacillaceae</taxon>
        <taxon>Bacillus</taxon>
    </lineage>
</organism>
<dbReference type="Pfam" id="PF12690">
    <property type="entry name" value="BsuPI"/>
    <property type="match status" value="1"/>
</dbReference>
<keyword evidence="1 2" id="KW-0732">Signal</keyword>
<proteinExistence type="predicted"/>
<evidence type="ECO:0000313" key="5">
    <source>
        <dbReference type="Proteomes" id="UP001500782"/>
    </source>
</evidence>
<dbReference type="InterPro" id="IPR038144">
    <property type="entry name" value="IPI"/>
</dbReference>
<accession>A0ABN0VXF1</accession>
<sequence>MKKLGLVSLTAMALIIPSTSGFAAVDANCGEGNGEVTCLQVPVKDLATEEKAYQFLQEHYIFYGYADGEAHLDRLTNRAQVAVTLQRMFSLQAPTKLADGPNPNPYKDLAYHWAADDIHAVHEAGWMKYDGEEFKPNQTITLQELAEILVRVAELNTGEYASIWLPADSEYQDDLAAALTEKLIRGSDDYKAEATRGDLAFALNQLYHYMLEKEPSSVMSALVPSLKVEQTDDNWSWTFDIKNQSEDVQTVAFSSGLNFDYILYKDGKKVEQYSDGKFFIMIYKEQEVGKGEGLNYKGVFSDLEPGEYTLETWLVAKGWPQVRDKVSFIVEE</sequence>
<evidence type="ECO:0000256" key="1">
    <source>
        <dbReference type="ARBA" id="ARBA00022729"/>
    </source>
</evidence>
<dbReference type="Proteomes" id="UP001500782">
    <property type="component" value="Unassembled WGS sequence"/>
</dbReference>
<name>A0ABN0VXF1_9BACI</name>
<keyword evidence="5" id="KW-1185">Reference proteome</keyword>
<reference evidence="4 5" key="1">
    <citation type="journal article" date="2019" name="Int. J. Syst. Evol. Microbiol.">
        <title>The Global Catalogue of Microorganisms (GCM) 10K type strain sequencing project: providing services to taxonomists for standard genome sequencing and annotation.</title>
        <authorList>
            <consortium name="The Broad Institute Genomics Platform"/>
            <consortium name="The Broad Institute Genome Sequencing Center for Infectious Disease"/>
            <person name="Wu L."/>
            <person name="Ma J."/>
        </authorList>
    </citation>
    <scope>NUCLEOTIDE SEQUENCE [LARGE SCALE GENOMIC DNA]</scope>
    <source>
        <strain evidence="4 5">JCM 9731</strain>
    </source>
</reference>
<evidence type="ECO:0000256" key="2">
    <source>
        <dbReference type="SAM" id="SignalP"/>
    </source>
</evidence>
<evidence type="ECO:0000313" key="4">
    <source>
        <dbReference type="EMBL" id="GAA0319669.1"/>
    </source>
</evidence>